<name>A0A256F306_9HYPH</name>
<accession>A0A256F306</accession>
<reference evidence="1 2" key="1">
    <citation type="submission" date="2017-07" db="EMBL/GenBank/DDBJ databases">
        <title>Phylogenetic study on the rhizospheric bacterium Ochrobactrum sp. A44.</title>
        <authorList>
            <person name="Krzyzanowska D.M."/>
            <person name="Ossowicki A."/>
            <person name="Rajewska M."/>
            <person name="Maciag T."/>
            <person name="Kaczynski Z."/>
            <person name="Czerwicka M."/>
            <person name="Jafra S."/>
        </authorList>
    </citation>
    <scope>NUCLEOTIDE SEQUENCE [LARGE SCALE GENOMIC DNA]</scope>
    <source>
        <strain evidence="1 2">OgA9a</strain>
    </source>
</reference>
<protein>
    <submittedName>
        <fullName evidence="1">Uncharacterized protein</fullName>
    </submittedName>
</protein>
<evidence type="ECO:0000313" key="2">
    <source>
        <dbReference type="Proteomes" id="UP000216478"/>
    </source>
</evidence>
<organism evidence="1 2">
    <name type="scientific">Brucella grignonensis</name>
    <dbReference type="NCBI Taxonomy" id="94627"/>
    <lineage>
        <taxon>Bacteria</taxon>
        <taxon>Pseudomonadati</taxon>
        <taxon>Pseudomonadota</taxon>
        <taxon>Alphaproteobacteria</taxon>
        <taxon>Hyphomicrobiales</taxon>
        <taxon>Brucellaceae</taxon>
        <taxon>Brucella/Ochrobactrum group</taxon>
        <taxon>Brucella</taxon>
    </lineage>
</organism>
<keyword evidence="2" id="KW-1185">Reference proteome</keyword>
<dbReference type="EMBL" id="NNRL01000164">
    <property type="protein sequence ID" value="OYR09227.1"/>
    <property type="molecule type" value="Genomic_DNA"/>
</dbReference>
<dbReference type="AlphaFoldDB" id="A0A256F306"/>
<comment type="caution">
    <text evidence="1">The sequence shown here is derived from an EMBL/GenBank/DDBJ whole genome shotgun (WGS) entry which is preliminary data.</text>
</comment>
<dbReference type="Proteomes" id="UP000216478">
    <property type="component" value="Unassembled WGS sequence"/>
</dbReference>
<proteinExistence type="predicted"/>
<evidence type="ECO:0000313" key="1">
    <source>
        <dbReference type="EMBL" id="OYR09227.1"/>
    </source>
</evidence>
<sequence>MGLRHSSQAFQVLIARYLSRALCEGIPARLYDASVIDLSF</sequence>
<gene>
    <name evidence="1" type="ORF">CEV33_2956</name>
</gene>